<dbReference type="PANTHER" id="PTHR46088">
    <property type="entry name" value="TUBULIN--TYROSINE LIGASE-LIKE PROTEIN 12"/>
    <property type="match status" value="1"/>
</dbReference>
<evidence type="ECO:0000259" key="1">
    <source>
        <dbReference type="PROSITE" id="PS51203"/>
    </source>
</evidence>
<keyword evidence="3" id="KW-1185">Reference proteome</keyword>
<dbReference type="InterPro" id="IPR018247">
    <property type="entry name" value="EF_Hand_1_Ca_BS"/>
</dbReference>
<dbReference type="eggNOG" id="KOG2265">
    <property type="taxonomic scope" value="Eukaryota"/>
</dbReference>
<accession>A7SHP9</accession>
<dbReference type="HOGENOM" id="CLU_360281_0_0_1"/>
<dbReference type="InterPro" id="IPR008978">
    <property type="entry name" value="HSP20-like_chaperone"/>
</dbReference>
<dbReference type="OrthoDB" id="60477at2759"/>
<dbReference type="KEGG" id="nve:5508200"/>
<dbReference type="InParanoid" id="A7SHP9"/>
<dbReference type="Gene3D" id="2.60.40.790">
    <property type="match status" value="1"/>
</dbReference>
<gene>
    <name evidence="2" type="ORF">NEMVEDRAFT_v1g245344</name>
</gene>
<dbReference type="InterPro" id="IPR027749">
    <property type="entry name" value="TTLL12"/>
</dbReference>
<dbReference type="PANTHER" id="PTHR46088:SF1">
    <property type="entry name" value="TUBULIN--TYROSINE LIGASE-LIKE PROTEIN 12"/>
    <property type="match status" value="1"/>
</dbReference>
<sequence>MAAESTCEITWENFAEIHGSQFRHIGLPQHLWKELHAKLSPVIRKDANNAFERQKTGETSQRRWSLHAKKDLAKDSDVYIVEHVWTSDGAEGAKRKLAKSPDLLLRLQNMMNLREDENRDKDVFVDSQKVIEQVAGVTKEKAKEFLDLGHNDLISALMYAEGASPPKQVGNDDDEDKILDYEDFKEGFISSTDEQYRESISEEFLQKMYKKYLKDHEEEKTVQYGQATTSQYSWEETSEEGWVTVLISVPTSAKKASIINKLTAKHWTLGVKGSPPIIDGDFYAPVLPDECIWTFDGPGVLQMTLQKRGSDEGMWPVCIKGEKQFTSNQIFQQAKFKEREKAYNLGTALSAMWYYNQTYQKVTVVGGPQAHCWYMMDETGSALSHSSTPNVKCAPFAYAVNGMTCSLIWPAQDIKKGDVCTRDFCPLLVHMETQKHKEARLLACSPQMPLDFPRSFLEDYAEACANLKQSLPQVHLAPLASDIVREVESSEVKLSLKFYVSENCPSVEAVVKTLGCTSLDAPDDAEALWVESVVGDVLPQQKVNRLSGEQFLLRRDILFGMMQKKIGQVSWIPRTFSLRSQLPALCVDHYTNSLKSVWIVRSANPQDFKCKPVFTRDLRRMIRLGETGPLVASHYCVTAAVFHRRPFCLQYTVMVPSLKPLVLHIHNTPRIRQTAEMLKPLKELDEYEPTLLSVDDGKPQDHALFEDFQAQLKKFYLLRLNKSWDHVEKKIFQHIGELFHLLSSSLSPLSQSSSPLSAVYGVDVLLQENLEPLIIGVNALPSFANDQVAKEVICLTYGDDKEASAANVTQVTFGS</sequence>
<dbReference type="PROSITE" id="PS51203">
    <property type="entry name" value="CS"/>
    <property type="match status" value="1"/>
</dbReference>
<dbReference type="EMBL" id="DS469662">
    <property type="protein sequence ID" value="EDO36773.1"/>
    <property type="molecule type" value="Genomic_DNA"/>
</dbReference>
<feature type="domain" description="CS" evidence="1">
    <location>
        <begin position="227"/>
        <end position="319"/>
    </location>
</feature>
<dbReference type="Proteomes" id="UP000001593">
    <property type="component" value="Unassembled WGS sequence"/>
</dbReference>
<protein>
    <recommendedName>
        <fullName evidence="1">CS domain-containing protein</fullName>
    </recommendedName>
</protein>
<dbReference type="CDD" id="cd06467">
    <property type="entry name" value="p23_NUDC_like"/>
    <property type="match status" value="1"/>
</dbReference>
<dbReference type="PROSITE" id="PS51221">
    <property type="entry name" value="TTL"/>
    <property type="match status" value="1"/>
</dbReference>
<dbReference type="InterPro" id="IPR007052">
    <property type="entry name" value="CS_dom"/>
</dbReference>
<dbReference type="STRING" id="45351.A7SHP9"/>
<dbReference type="Gene3D" id="3.30.470.20">
    <property type="entry name" value="ATP-grasp fold, B domain"/>
    <property type="match status" value="1"/>
</dbReference>
<dbReference type="Pfam" id="PF25556">
    <property type="entry name" value="SET_TTL"/>
    <property type="match status" value="1"/>
</dbReference>
<dbReference type="GO" id="GO:0005737">
    <property type="term" value="C:cytoplasm"/>
    <property type="evidence" value="ECO:0000318"/>
    <property type="project" value="GO_Central"/>
</dbReference>
<dbReference type="OMA" id="CTRDFCP"/>
<dbReference type="Pfam" id="PF03133">
    <property type="entry name" value="TTL"/>
    <property type="match status" value="1"/>
</dbReference>
<proteinExistence type="predicted"/>
<dbReference type="InterPro" id="IPR057954">
    <property type="entry name" value="SET_TTL12"/>
</dbReference>
<dbReference type="SUPFAM" id="SSF49764">
    <property type="entry name" value="HSP20-like chaperones"/>
    <property type="match status" value="1"/>
</dbReference>
<dbReference type="PhylomeDB" id="A7SHP9"/>
<name>A7SHP9_NEMVE</name>
<dbReference type="eggNOG" id="KOG2155">
    <property type="taxonomic scope" value="Eukaryota"/>
</dbReference>
<dbReference type="PROSITE" id="PS00018">
    <property type="entry name" value="EF_HAND_1"/>
    <property type="match status" value="1"/>
</dbReference>
<organism evidence="2 3">
    <name type="scientific">Nematostella vectensis</name>
    <name type="common">Starlet sea anemone</name>
    <dbReference type="NCBI Taxonomy" id="45351"/>
    <lineage>
        <taxon>Eukaryota</taxon>
        <taxon>Metazoa</taxon>
        <taxon>Cnidaria</taxon>
        <taxon>Anthozoa</taxon>
        <taxon>Hexacorallia</taxon>
        <taxon>Actiniaria</taxon>
        <taxon>Edwardsiidae</taxon>
        <taxon>Nematostella</taxon>
    </lineage>
</organism>
<reference evidence="2 3" key="1">
    <citation type="journal article" date="2007" name="Science">
        <title>Sea anemone genome reveals ancestral eumetazoan gene repertoire and genomic organization.</title>
        <authorList>
            <person name="Putnam N.H."/>
            <person name="Srivastava M."/>
            <person name="Hellsten U."/>
            <person name="Dirks B."/>
            <person name="Chapman J."/>
            <person name="Salamov A."/>
            <person name="Terry A."/>
            <person name="Shapiro H."/>
            <person name="Lindquist E."/>
            <person name="Kapitonov V.V."/>
            <person name="Jurka J."/>
            <person name="Genikhovich G."/>
            <person name="Grigoriev I.V."/>
            <person name="Lucas S.M."/>
            <person name="Steele R.E."/>
            <person name="Finnerty J.R."/>
            <person name="Technau U."/>
            <person name="Martindale M.Q."/>
            <person name="Rokhsar D.S."/>
        </authorList>
    </citation>
    <scope>NUCLEOTIDE SEQUENCE [LARGE SCALE GENOMIC DNA]</scope>
    <source>
        <strain evidence="3">CH2 X CH6</strain>
    </source>
</reference>
<dbReference type="InterPro" id="IPR004344">
    <property type="entry name" value="TTL/TTLL_fam"/>
</dbReference>
<evidence type="ECO:0000313" key="3">
    <source>
        <dbReference type="Proteomes" id="UP000001593"/>
    </source>
</evidence>
<dbReference type="AlphaFoldDB" id="A7SHP9"/>
<evidence type="ECO:0000313" key="2">
    <source>
        <dbReference type="EMBL" id="EDO36773.1"/>
    </source>
</evidence>
<dbReference type="Pfam" id="PF04969">
    <property type="entry name" value="CS"/>
    <property type="match status" value="1"/>
</dbReference>